<dbReference type="Proteomes" id="UP000830167">
    <property type="component" value="Chromosome"/>
</dbReference>
<evidence type="ECO:0000313" key="1">
    <source>
        <dbReference type="EMBL" id="UOF92369.1"/>
    </source>
</evidence>
<sequence>MKVIGYNPAVMAVMNEVPREGIVHSKFASSVNLQFGERLVNLANEEHGKLPFGVLVNEKELPLLIHAISLGDFVYWNPLTEELSFRLSGHVLEFKEGNRFAQKPRVTTFDLDRIKRNTGKLINLLVDENRSNGFGGSMEDTILAIFGNFARNSSCDSFPPSSSFAESIQQLKLAFVSRNNNLMQEILRFFIGRGPGLTPSGDDLLIGFLVALVYGRKDTDWFISCMEELIFSSGRLLTTRVSEEYLYYAARKQFGSHILELCDAIFFERFDDVDLALQKALKVGHTSGMDTIIGILSGLSLILGADMK</sequence>
<dbReference type="RefSeq" id="WP_347439038.1">
    <property type="nucleotide sequence ID" value="NZ_CP089291.1"/>
</dbReference>
<dbReference type="Pfam" id="PF11392">
    <property type="entry name" value="AllH"/>
    <property type="match status" value="1"/>
</dbReference>
<dbReference type="InterPro" id="IPR021530">
    <property type="entry name" value="AllH-like"/>
</dbReference>
<keyword evidence="2" id="KW-1185">Reference proteome</keyword>
<proteinExistence type="predicted"/>
<evidence type="ECO:0000313" key="2">
    <source>
        <dbReference type="Proteomes" id="UP000830167"/>
    </source>
</evidence>
<accession>A0ABY4CQ25</accession>
<name>A0ABY4CQ25_9BACL</name>
<protein>
    <submittedName>
        <fullName evidence="1">DUF2877 domain-containing protein</fullName>
    </submittedName>
</protein>
<reference evidence="1" key="1">
    <citation type="submission" date="2021-12" db="EMBL/GenBank/DDBJ databases">
        <title>Alicyclobacillaceae gen. nov., sp. nov., isolated from chalcocite enrichment system.</title>
        <authorList>
            <person name="Jiang Z."/>
        </authorList>
    </citation>
    <scope>NUCLEOTIDE SEQUENCE</scope>
    <source>
        <strain evidence="1">MYW30-H2</strain>
    </source>
</reference>
<organism evidence="1 2">
    <name type="scientific">Fodinisporobacter ferrooxydans</name>
    <dbReference type="NCBI Taxonomy" id="2901836"/>
    <lineage>
        <taxon>Bacteria</taxon>
        <taxon>Bacillati</taxon>
        <taxon>Bacillota</taxon>
        <taxon>Bacilli</taxon>
        <taxon>Bacillales</taxon>
        <taxon>Alicyclobacillaceae</taxon>
        <taxon>Fodinisporobacter</taxon>
    </lineage>
</organism>
<dbReference type="EMBL" id="CP089291">
    <property type="protein sequence ID" value="UOF92369.1"/>
    <property type="molecule type" value="Genomic_DNA"/>
</dbReference>
<gene>
    <name evidence="1" type="ORF">LSG31_09510</name>
</gene>